<dbReference type="OrthoDB" id="2200459at2"/>
<name>R3WD14_9ENTE</name>
<dbReference type="Proteomes" id="UP000013840">
    <property type="component" value="Unassembled WGS sequence"/>
</dbReference>
<proteinExistence type="predicted"/>
<gene>
    <name evidence="1" type="ORF">UC7_01588</name>
</gene>
<organism evidence="1 2">
    <name type="scientific">Enterococcus caccae ATCC BAA-1240</name>
    <dbReference type="NCBI Taxonomy" id="1158612"/>
    <lineage>
        <taxon>Bacteria</taxon>
        <taxon>Bacillati</taxon>
        <taxon>Bacillota</taxon>
        <taxon>Bacilli</taxon>
        <taxon>Lactobacillales</taxon>
        <taxon>Enterococcaceae</taxon>
        <taxon>Enterococcus</taxon>
    </lineage>
</organism>
<evidence type="ECO:0000313" key="1">
    <source>
        <dbReference type="EMBL" id="EOL45791.1"/>
    </source>
</evidence>
<dbReference type="EMBL" id="AJAU01000017">
    <property type="protein sequence ID" value="EOL45791.1"/>
    <property type="molecule type" value="Genomic_DNA"/>
</dbReference>
<keyword evidence="2" id="KW-1185">Reference proteome</keyword>
<accession>R3WD14</accession>
<dbReference type="STRING" id="317735.RU98_GL002188"/>
<protein>
    <submittedName>
        <fullName evidence="1">Uncharacterized protein</fullName>
    </submittedName>
</protein>
<dbReference type="PATRIC" id="fig|1158612.3.peg.1575"/>
<reference evidence="1 2" key="1">
    <citation type="submission" date="2013-02" db="EMBL/GenBank/DDBJ databases">
        <title>The Genome Sequence of Enterococcus caccae BAA-1240.</title>
        <authorList>
            <consortium name="The Broad Institute Genome Sequencing Platform"/>
            <consortium name="The Broad Institute Genome Sequencing Center for Infectious Disease"/>
            <person name="Earl A.M."/>
            <person name="Gilmore M.S."/>
            <person name="Lebreton F."/>
            <person name="Walker B."/>
            <person name="Young S.K."/>
            <person name="Zeng Q."/>
            <person name="Gargeya S."/>
            <person name="Fitzgerald M."/>
            <person name="Haas B."/>
            <person name="Abouelleil A."/>
            <person name="Alvarado L."/>
            <person name="Arachchi H.M."/>
            <person name="Berlin A.M."/>
            <person name="Chapman S.B."/>
            <person name="Dewar J."/>
            <person name="Goldberg J."/>
            <person name="Griggs A."/>
            <person name="Gujja S."/>
            <person name="Hansen M."/>
            <person name="Howarth C."/>
            <person name="Imamovic A."/>
            <person name="Larimer J."/>
            <person name="McCowan C."/>
            <person name="Murphy C."/>
            <person name="Neiman D."/>
            <person name="Pearson M."/>
            <person name="Priest M."/>
            <person name="Roberts A."/>
            <person name="Saif S."/>
            <person name="Shea T."/>
            <person name="Sisk P."/>
            <person name="Sykes S."/>
            <person name="Wortman J."/>
            <person name="Nusbaum C."/>
            <person name="Birren B."/>
        </authorList>
    </citation>
    <scope>NUCLEOTIDE SEQUENCE [LARGE SCALE GENOMIC DNA]</scope>
    <source>
        <strain evidence="1 2">ATCC BAA-1240</strain>
    </source>
</reference>
<evidence type="ECO:0000313" key="2">
    <source>
        <dbReference type="Proteomes" id="UP000013840"/>
    </source>
</evidence>
<dbReference type="AlphaFoldDB" id="R3WD14"/>
<dbReference type="RefSeq" id="WP_010771715.1">
    <property type="nucleotide sequence ID" value="NZ_KB946333.1"/>
</dbReference>
<sequence>MHEDCCIPICPDCDEELERLYYCVDCNKEWTQKELDDHQERENEAYVEWCKEQHPEWFE</sequence>
<comment type="caution">
    <text evidence="1">The sequence shown here is derived from an EMBL/GenBank/DDBJ whole genome shotgun (WGS) entry which is preliminary data.</text>
</comment>